<dbReference type="Pfam" id="PF00578">
    <property type="entry name" value="AhpC-TSA"/>
    <property type="match status" value="1"/>
</dbReference>
<protein>
    <submittedName>
        <fullName evidence="8">Thioredoxin</fullName>
    </submittedName>
</protein>
<reference evidence="8" key="2">
    <citation type="submission" date="2020-09" db="EMBL/GenBank/DDBJ databases">
        <authorList>
            <person name="Sun Q."/>
            <person name="Zhou Y."/>
        </authorList>
    </citation>
    <scope>NUCLEOTIDE SEQUENCE</scope>
    <source>
        <strain evidence="8">CGMCC 1.15794</strain>
    </source>
</reference>
<feature type="chain" id="PRO_5038667787" evidence="6">
    <location>
        <begin position="25"/>
        <end position="163"/>
    </location>
</feature>
<dbReference type="InterPro" id="IPR013766">
    <property type="entry name" value="Thioredoxin_domain"/>
</dbReference>
<dbReference type="Gene3D" id="3.40.30.10">
    <property type="entry name" value="Glutaredoxin"/>
    <property type="match status" value="1"/>
</dbReference>
<keyword evidence="6" id="KW-0732">Signal</keyword>
<evidence type="ECO:0000313" key="9">
    <source>
        <dbReference type="Proteomes" id="UP000657592"/>
    </source>
</evidence>
<dbReference type="PROSITE" id="PS51352">
    <property type="entry name" value="THIOREDOXIN_2"/>
    <property type="match status" value="1"/>
</dbReference>
<proteinExistence type="predicted"/>
<accession>A0A917MME5</accession>
<dbReference type="PROSITE" id="PS51257">
    <property type="entry name" value="PROKAR_LIPOPROTEIN"/>
    <property type="match status" value="1"/>
</dbReference>
<dbReference type="GO" id="GO:0016209">
    <property type="term" value="F:antioxidant activity"/>
    <property type="evidence" value="ECO:0007669"/>
    <property type="project" value="InterPro"/>
</dbReference>
<evidence type="ECO:0000256" key="3">
    <source>
        <dbReference type="ARBA" id="ARBA00022968"/>
    </source>
</evidence>
<keyword evidence="3" id="KW-0735">Signal-anchor</keyword>
<dbReference type="PANTHER" id="PTHR42852">
    <property type="entry name" value="THIOL:DISULFIDE INTERCHANGE PROTEIN DSBE"/>
    <property type="match status" value="1"/>
</dbReference>
<evidence type="ECO:0000256" key="5">
    <source>
        <dbReference type="ARBA" id="ARBA00023284"/>
    </source>
</evidence>
<keyword evidence="2" id="KW-0201">Cytochrome c-type biogenesis</keyword>
<dbReference type="InterPro" id="IPR000866">
    <property type="entry name" value="AhpC/TSA"/>
</dbReference>
<sequence length="163" mass="17514">MRRRLQALALAVVLALAGCSAATAPQTEAAPVLEGHDLTGQAHRLSDLRGEVVIVTVWASWCAPCREEFPVLERALDALEPEGLRVLGINFRDVPAAAEEFLAQQEASFPSVVDLDGSVSIEWGVRAVPQAFLVDRDGTILERRFGAIDDAWIEGVVTAAVRG</sequence>
<evidence type="ECO:0000259" key="7">
    <source>
        <dbReference type="PROSITE" id="PS51352"/>
    </source>
</evidence>
<dbReference type="EMBL" id="BMJY01000013">
    <property type="protein sequence ID" value="GGH48009.1"/>
    <property type="molecule type" value="Genomic_DNA"/>
</dbReference>
<feature type="signal peptide" evidence="6">
    <location>
        <begin position="1"/>
        <end position="24"/>
    </location>
</feature>
<keyword evidence="5" id="KW-0676">Redox-active center</keyword>
<dbReference type="GO" id="GO:0017004">
    <property type="term" value="P:cytochrome complex assembly"/>
    <property type="evidence" value="ECO:0007669"/>
    <property type="project" value="UniProtKB-KW"/>
</dbReference>
<dbReference type="InterPro" id="IPR017937">
    <property type="entry name" value="Thioredoxin_CS"/>
</dbReference>
<gene>
    <name evidence="8" type="primary">resA</name>
    <name evidence="8" type="ORF">GCM10010921_25160</name>
</gene>
<dbReference type="Proteomes" id="UP000657592">
    <property type="component" value="Unassembled WGS sequence"/>
</dbReference>
<name>A0A917MME5_9MICO</name>
<dbReference type="InterPro" id="IPR036249">
    <property type="entry name" value="Thioredoxin-like_sf"/>
</dbReference>
<comment type="subcellular location">
    <subcellularLocation>
        <location evidence="1">Cell envelope</location>
    </subcellularLocation>
</comment>
<evidence type="ECO:0000256" key="2">
    <source>
        <dbReference type="ARBA" id="ARBA00022748"/>
    </source>
</evidence>
<dbReference type="GO" id="GO:0030313">
    <property type="term" value="C:cell envelope"/>
    <property type="evidence" value="ECO:0007669"/>
    <property type="project" value="UniProtKB-SubCell"/>
</dbReference>
<keyword evidence="9" id="KW-1185">Reference proteome</keyword>
<evidence type="ECO:0000256" key="1">
    <source>
        <dbReference type="ARBA" id="ARBA00004196"/>
    </source>
</evidence>
<dbReference type="PROSITE" id="PS00194">
    <property type="entry name" value="THIOREDOXIN_1"/>
    <property type="match status" value="1"/>
</dbReference>
<dbReference type="CDD" id="cd02966">
    <property type="entry name" value="TlpA_like_family"/>
    <property type="match status" value="1"/>
</dbReference>
<organism evidence="8 9">
    <name type="scientific">Microbacterium album</name>
    <dbReference type="NCBI Taxonomy" id="2053191"/>
    <lineage>
        <taxon>Bacteria</taxon>
        <taxon>Bacillati</taxon>
        <taxon>Actinomycetota</taxon>
        <taxon>Actinomycetes</taxon>
        <taxon>Micrococcales</taxon>
        <taxon>Microbacteriaceae</taxon>
        <taxon>Microbacterium</taxon>
    </lineage>
</organism>
<dbReference type="RefSeq" id="WP_188756653.1">
    <property type="nucleotide sequence ID" value="NZ_BMJY01000013.1"/>
</dbReference>
<keyword evidence="3" id="KW-0812">Transmembrane</keyword>
<evidence type="ECO:0000256" key="4">
    <source>
        <dbReference type="ARBA" id="ARBA00023157"/>
    </source>
</evidence>
<keyword evidence="4" id="KW-1015">Disulfide bond</keyword>
<dbReference type="PANTHER" id="PTHR42852:SF6">
    <property type="entry name" value="THIOL:DISULFIDE INTERCHANGE PROTEIN DSBE"/>
    <property type="match status" value="1"/>
</dbReference>
<dbReference type="AlphaFoldDB" id="A0A917MME5"/>
<dbReference type="InterPro" id="IPR050553">
    <property type="entry name" value="Thioredoxin_ResA/DsbE_sf"/>
</dbReference>
<evidence type="ECO:0000256" key="6">
    <source>
        <dbReference type="SAM" id="SignalP"/>
    </source>
</evidence>
<feature type="domain" description="Thioredoxin" evidence="7">
    <location>
        <begin position="24"/>
        <end position="162"/>
    </location>
</feature>
<dbReference type="GO" id="GO:0016491">
    <property type="term" value="F:oxidoreductase activity"/>
    <property type="evidence" value="ECO:0007669"/>
    <property type="project" value="InterPro"/>
</dbReference>
<comment type="caution">
    <text evidence="8">The sequence shown here is derived from an EMBL/GenBank/DDBJ whole genome shotgun (WGS) entry which is preliminary data.</text>
</comment>
<dbReference type="SUPFAM" id="SSF52833">
    <property type="entry name" value="Thioredoxin-like"/>
    <property type="match status" value="1"/>
</dbReference>
<reference evidence="8" key="1">
    <citation type="journal article" date="2014" name="Int. J. Syst. Evol. Microbiol.">
        <title>Complete genome sequence of Corynebacterium casei LMG S-19264T (=DSM 44701T), isolated from a smear-ripened cheese.</title>
        <authorList>
            <consortium name="US DOE Joint Genome Institute (JGI-PGF)"/>
            <person name="Walter F."/>
            <person name="Albersmeier A."/>
            <person name="Kalinowski J."/>
            <person name="Ruckert C."/>
        </authorList>
    </citation>
    <scope>NUCLEOTIDE SEQUENCE</scope>
    <source>
        <strain evidence="8">CGMCC 1.15794</strain>
    </source>
</reference>
<evidence type="ECO:0000313" key="8">
    <source>
        <dbReference type="EMBL" id="GGH48009.1"/>
    </source>
</evidence>